<dbReference type="Pfam" id="PF03232">
    <property type="entry name" value="COQ7"/>
    <property type="match status" value="1"/>
</dbReference>
<dbReference type="InterPro" id="IPR011566">
    <property type="entry name" value="Ubq_synth_Coq7"/>
</dbReference>
<keyword evidence="2" id="KW-1185">Reference proteome</keyword>
<evidence type="ECO:0000313" key="1">
    <source>
        <dbReference type="EMBL" id="KAK3276841.1"/>
    </source>
</evidence>
<dbReference type="Proteomes" id="UP001190700">
    <property type="component" value="Unassembled WGS sequence"/>
</dbReference>
<proteinExistence type="predicted"/>
<dbReference type="EMBL" id="LGRX02006363">
    <property type="protein sequence ID" value="KAK3276841.1"/>
    <property type="molecule type" value="Genomic_DNA"/>
</dbReference>
<sequence length="112" mass="12303">MDKEDREVIDQMLRVDHAGQWVARQICEGQLAVLRSTLDGPQLELRLSEKREHVDKLKELLPEYRVRPTALLPVLGAASYALGVGSAALGSRTAQAVATALDTVRLHLTPHA</sequence>
<dbReference type="GO" id="GO:0005743">
    <property type="term" value="C:mitochondrial inner membrane"/>
    <property type="evidence" value="ECO:0007669"/>
    <property type="project" value="TreeGrafter"/>
</dbReference>
<evidence type="ECO:0000313" key="2">
    <source>
        <dbReference type="Proteomes" id="UP001190700"/>
    </source>
</evidence>
<reference evidence="1 2" key="1">
    <citation type="journal article" date="2015" name="Genome Biol. Evol.">
        <title>Comparative Genomics of a Bacterivorous Green Alga Reveals Evolutionary Causalities and Consequences of Phago-Mixotrophic Mode of Nutrition.</title>
        <authorList>
            <person name="Burns J.A."/>
            <person name="Paasch A."/>
            <person name="Narechania A."/>
            <person name="Kim E."/>
        </authorList>
    </citation>
    <scope>NUCLEOTIDE SEQUENCE [LARGE SCALE GENOMIC DNA]</scope>
    <source>
        <strain evidence="1 2">PLY_AMNH</strain>
    </source>
</reference>
<organism evidence="1 2">
    <name type="scientific">Cymbomonas tetramitiformis</name>
    <dbReference type="NCBI Taxonomy" id="36881"/>
    <lineage>
        <taxon>Eukaryota</taxon>
        <taxon>Viridiplantae</taxon>
        <taxon>Chlorophyta</taxon>
        <taxon>Pyramimonadophyceae</taxon>
        <taxon>Pyramimonadales</taxon>
        <taxon>Pyramimonadaceae</taxon>
        <taxon>Cymbomonas</taxon>
    </lineage>
</organism>
<dbReference type="PANTHER" id="PTHR11237:SF4">
    <property type="entry name" value="5-DEMETHOXYUBIQUINONE HYDROXYLASE, MITOCHONDRIAL"/>
    <property type="match status" value="1"/>
</dbReference>
<comment type="caution">
    <text evidence="1">The sequence shown here is derived from an EMBL/GenBank/DDBJ whole genome shotgun (WGS) entry which is preliminary data.</text>
</comment>
<dbReference type="PANTHER" id="PTHR11237">
    <property type="entry name" value="COENZYME Q10 BIOSYNTHESIS PROTEIN 7"/>
    <property type="match status" value="1"/>
</dbReference>
<gene>
    <name evidence="1" type="ORF">CYMTET_15118</name>
</gene>
<dbReference type="AlphaFoldDB" id="A0AAE0L988"/>
<dbReference type="GO" id="GO:0006744">
    <property type="term" value="P:ubiquinone biosynthetic process"/>
    <property type="evidence" value="ECO:0007669"/>
    <property type="project" value="InterPro"/>
</dbReference>
<accession>A0AAE0L988</accession>
<dbReference type="GO" id="GO:0008682">
    <property type="term" value="F:3-demethoxyubiquinol 3-hydroxylase activity"/>
    <property type="evidence" value="ECO:0007669"/>
    <property type="project" value="TreeGrafter"/>
</dbReference>
<protein>
    <submittedName>
        <fullName evidence="1">Uncharacterized protein</fullName>
    </submittedName>
</protein>
<name>A0AAE0L988_9CHLO</name>